<dbReference type="STRING" id="1165861.A0A0L0VKL6"/>
<proteinExistence type="inferred from homology"/>
<dbReference type="PRINTS" id="PR00974">
    <property type="entry name" value="RIBOSOMALS18"/>
</dbReference>
<gene>
    <name evidence="6" type="ORF">PSTG_07053</name>
</gene>
<keyword evidence="3" id="KW-0687">Ribonucleoprotein</keyword>
<dbReference type="AlphaFoldDB" id="A0A0L0VKL6"/>
<dbReference type="PANTHER" id="PTHR13479:SF40">
    <property type="entry name" value="SMALL RIBOSOMAL SUBUNIT PROTEIN BS18M"/>
    <property type="match status" value="1"/>
</dbReference>
<dbReference type="Pfam" id="PF01084">
    <property type="entry name" value="Ribosomal_S18"/>
    <property type="match status" value="1"/>
</dbReference>
<evidence type="ECO:0000256" key="5">
    <source>
        <dbReference type="SAM" id="MobiDB-lite"/>
    </source>
</evidence>
<evidence type="ECO:0000256" key="1">
    <source>
        <dbReference type="ARBA" id="ARBA00005589"/>
    </source>
</evidence>
<dbReference type="GO" id="GO:0032543">
    <property type="term" value="P:mitochondrial translation"/>
    <property type="evidence" value="ECO:0007669"/>
    <property type="project" value="TreeGrafter"/>
</dbReference>
<dbReference type="GO" id="GO:0005763">
    <property type="term" value="C:mitochondrial small ribosomal subunit"/>
    <property type="evidence" value="ECO:0007669"/>
    <property type="project" value="TreeGrafter"/>
</dbReference>
<keyword evidence="2" id="KW-0689">Ribosomal protein</keyword>
<dbReference type="GO" id="GO:0070181">
    <property type="term" value="F:small ribosomal subunit rRNA binding"/>
    <property type="evidence" value="ECO:0007669"/>
    <property type="project" value="TreeGrafter"/>
</dbReference>
<dbReference type="InterPro" id="IPR036870">
    <property type="entry name" value="Ribosomal_bS18_sf"/>
</dbReference>
<dbReference type="GO" id="GO:0003735">
    <property type="term" value="F:structural constituent of ribosome"/>
    <property type="evidence" value="ECO:0007669"/>
    <property type="project" value="InterPro"/>
</dbReference>
<reference evidence="7" key="1">
    <citation type="submission" date="2014-03" db="EMBL/GenBank/DDBJ databases">
        <title>The Genome Sequence of Puccinia striiformis f. sp. tritici PST-78.</title>
        <authorList>
            <consortium name="The Broad Institute Genome Sequencing Platform"/>
            <person name="Cuomo C."/>
            <person name="Hulbert S."/>
            <person name="Chen X."/>
            <person name="Walker B."/>
            <person name="Young S.K."/>
            <person name="Zeng Q."/>
            <person name="Gargeya S."/>
            <person name="Fitzgerald M."/>
            <person name="Haas B."/>
            <person name="Abouelleil A."/>
            <person name="Alvarado L."/>
            <person name="Arachchi H.M."/>
            <person name="Berlin A.M."/>
            <person name="Chapman S.B."/>
            <person name="Goldberg J."/>
            <person name="Griggs A."/>
            <person name="Gujja S."/>
            <person name="Hansen M."/>
            <person name="Howarth C."/>
            <person name="Imamovic A."/>
            <person name="Larimer J."/>
            <person name="McCowan C."/>
            <person name="Montmayeur A."/>
            <person name="Murphy C."/>
            <person name="Neiman D."/>
            <person name="Pearson M."/>
            <person name="Priest M."/>
            <person name="Roberts A."/>
            <person name="Saif S."/>
            <person name="Shea T."/>
            <person name="Sisk P."/>
            <person name="Sykes S."/>
            <person name="Wortman J."/>
            <person name="Nusbaum C."/>
            <person name="Birren B."/>
        </authorList>
    </citation>
    <scope>NUCLEOTIDE SEQUENCE [LARGE SCALE GENOMIC DNA]</scope>
    <source>
        <strain evidence="7">race PST-78</strain>
    </source>
</reference>
<keyword evidence="7" id="KW-1185">Reference proteome</keyword>
<dbReference type="PANTHER" id="PTHR13479">
    <property type="entry name" value="30S RIBOSOMAL PROTEIN S18"/>
    <property type="match status" value="1"/>
</dbReference>
<comment type="caution">
    <text evidence="6">The sequence shown here is derived from an EMBL/GenBank/DDBJ whole genome shotgun (WGS) entry which is preliminary data.</text>
</comment>
<evidence type="ECO:0000256" key="3">
    <source>
        <dbReference type="ARBA" id="ARBA00023274"/>
    </source>
</evidence>
<dbReference type="OrthoDB" id="21463at2759"/>
<dbReference type="Proteomes" id="UP000054564">
    <property type="component" value="Unassembled WGS sequence"/>
</dbReference>
<protein>
    <recommendedName>
        <fullName evidence="4">Small ribosomal subunit protein bS18m</fullName>
    </recommendedName>
</protein>
<organism evidence="6 7">
    <name type="scientific">Puccinia striiformis f. sp. tritici PST-78</name>
    <dbReference type="NCBI Taxonomy" id="1165861"/>
    <lineage>
        <taxon>Eukaryota</taxon>
        <taxon>Fungi</taxon>
        <taxon>Dikarya</taxon>
        <taxon>Basidiomycota</taxon>
        <taxon>Pucciniomycotina</taxon>
        <taxon>Pucciniomycetes</taxon>
        <taxon>Pucciniales</taxon>
        <taxon>Pucciniaceae</taxon>
        <taxon>Puccinia</taxon>
    </lineage>
</organism>
<dbReference type="SMR" id="A0A0L0VKL6"/>
<accession>A0A0L0VKL6</accession>
<feature type="compositionally biased region" description="Basic and acidic residues" evidence="5">
    <location>
        <begin position="175"/>
        <end position="186"/>
    </location>
</feature>
<name>A0A0L0VKL6_9BASI</name>
<dbReference type="InterPro" id="IPR001648">
    <property type="entry name" value="Ribosomal_bS18"/>
</dbReference>
<dbReference type="SUPFAM" id="SSF46911">
    <property type="entry name" value="Ribosomal protein S18"/>
    <property type="match status" value="1"/>
</dbReference>
<dbReference type="Gene3D" id="4.10.640.10">
    <property type="entry name" value="Ribosomal protein S18"/>
    <property type="match status" value="1"/>
</dbReference>
<evidence type="ECO:0000313" key="6">
    <source>
        <dbReference type="EMBL" id="KNE99766.1"/>
    </source>
</evidence>
<feature type="region of interest" description="Disordered" evidence="5">
    <location>
        <begin position="175"/>
        <end position="195"/>
    </location>
</feature>
<evidence type="ECO:0000256" key="2">
    <source>
        <dbReference type="ARBA" id="ARBA00022980"/>
    </source>
</evidence>
<sequence>MMIRIFSRRAFSTHTIRRSEEKPLMSLSKLVEKEVKSKPINSLPTFGSQWGKFFSDGSRRLSFNPNQVLKPSDLQLENLIHPADRQARKPRAVVRRTPTNEEVKLTDPFLYYNINILNEPYNSDLLANFITPLGRIKKRAMTGLSLGNQKKVAKSIRRARAMGFLPYFGKPLERYSEDHQQRRDGPGVDLPPFAR</sequence>
<evidence type="ECO:0000313" key="7">
    <source>
        <dbReference type="Proteomes" id="UP000054564"/>
    </source>
</evidence>
<comment type="similarity">
    <text evidence="1">Belongs to the bacterial ribosomal protein bS18 family.</text>
</comment>
<evidence type="ECO:0000256" key="4">
    <source>
        <dbReference type="ARBA" id="ARBA00035264"/>
    </source>
</evidence>
<dbReference type="EMBL" id="AJIL01000043">
    <property type="protein sequence ID" value="KNE99766.1"/>
    <property type="molecule type" value="Genomic_DNA"/>
</dbReference>